<dbReference type="PANTHER" id="PTHR23513:SF11">
    <property type="entry name" value="STAPHYLOFERRIN A TRANSPORTER"/>
    <property type="match status" value="1"/>
</dbReference>
<feature type="transmembrane region" description="Helical" evidence="7">
    <location>
        <begin position="315"/>
        <end position="336"/>
    </location>
</feature>
<evidence type="ECO:0000256" key="3">
    <source>
        <dbReference type="ARBA" id="ARBA00022475"/>
    </source>
</evidence>
<accession>A0A2A5CCE7</accession>
<comment type="subcellular location">
    <subcellularLocation>
        <location evidence="1">Cell membrane</location>
        <topology evidence="1">Multi-pass membrane protein</topology>
    </subcellularLocation>
</comment>
<feature type="transmembrane region" description="Helical" evidence="7">
    <location>
        <begin position="161"/>
        <end position="193"/>
    </location>
</feature>
<keyword evidence="3" id="KW-1003">Cell membrane</keyword>
<feature type="transmembrane region" description="Helical" evidence="7">
    <location>
        <begin position="377"/>
        <end position="395"/>
    </location>
</feature>
<feature type="transmembrane region" description="Helical" evidence="7">
    <location>
        <begin position="348"/>
        <end position="371"/>
    </location>
</feature>
<dbReference type="Proteomes" id="UP000228987">
    <property type="component" value="Unassembled WGS sequence"/>
</dbReference>
<dbReference type="GO" id="GO:0005886">
    <property type="term" value="C:plasma membrane"/>
    <property type="evidence" value="ECO:0007669"/>
    <property type="project" value="UniProtKB-SubCell"/>
</dbReference>
<evidence type="ECO:0000256" key="7">
    <source>
        <dbReference type="SAM" id="Phobius"/>
    </source>
</evidence>
<keyword evidence="5 7" id="KW-1133">Transmembrane helix</keyword>
<keyword evidence="6 7" id="KW-0472">Membrane</keyword>
<name>A0A2A5CCE7_9GAMM</name>
<feature type="transmembrane region" description="Helical" evidence="7">
    <location>
        <begin position="94"/>
        <end position="116"/>
    </location>
</feature>
<evidence type="ECO:0000256" key="4">
    <source>
        <dbReference type="ARBA" id="ARBA00022692"/>
    </source>
</evidence>
<keyword evidence="2" id="KW-0813">Transport</keyword>
<feature type="transmembrane region" description="Helical" evidence="7">
    <location>
        <begin position="16"/>
        <end position="37"/>
    </location>
</feature>
<dbReference type="AlphaFoldDB" id="A0A2A5CCE7"/>
<gene>
    <name evidence="8" type="ORF">COA71_07740</name>
</gene>
<feature type="transmembrane region" description="Helical" evidence="7">
    <location>
        <begin position="260"/>
        <end position="280"/>
    </location>
</feature>
<dbReference type="SUPFAM" id="SSF103473">
    <property type="entry name" value="MFS general substrate transporter"/>
    <property type="match status" value="1"/>
</dbReference>
<evidence type="ECO:0000313" key="9">
    <source>
        <dbReference type="Proteomes" id="UP000228987"/>
    </source>
</evidence>
<dbReference type="EMBL" id="NVWI01000005">
    <property type="protein sequence ID" value="PCJ41443.1"/>
    <property type="molecule type" value="Genomic_DNA"/>
</dbReference>
<protein>
    <recommendedName>
        <fullName evidence="10">MFS transporter</fullName>
    </recommendedName>
</protein>
<evidence type="ECO:0000256" key="2">
    <source>
        <dbReference type="ARBA" id="ARBA00022448"/>
    </source>
</evidence>
<feature type="transmembrane region" description="Helical" evidence="7">
    <location>
        <begin position="227"/>
        <end position="248"/>
    </location>
</feature>
<reference evidence="9" key="1">
    <citation type="submission" date="2017-08" db="EMBL/GenBank/DDBJ databases">
        <title>A dynamic microbial community with high functional redundancy inhabits the cold, oxic subseafloor aquifer.</title>
        <authorList>
            <person name="Tully B.J."/>
            <person name="Wheat C.G."/>
            <person name="Glazer B.T."/>
            <person name="Huber J.A."/>
        </authorList>
    </citation>
    <scope>NUCLEOTIDE SEQUENCE [LARGE SCALE GENOMIC DNA]</scope>
</reference>
<dbReference type="Pfam" id="PF05977">
    <property type="entry name" value="MFS_3"/>
    <property type="match status" value="1"/>
</dbReference>
<dbReference type="PANTHER" id="PTHR23513">
    <property type="entry name" value="INTEGRAL MEMBRANE EFFLUX PROTEIN-RELATED"/>
    <property type="match status" value="1"/>
</dbReference>
<evidence type="ECO:0000256" key="1">
    <source>
        <dbReference type="ARBA" id="ARBA00004651"/>
    </source>
</evidence>
<evidence type="ECO:0000256" key="6">
    <source>
        <dbReference type="ARBA" id="ARBA00023136"/>
    </source>
</evidence>
<comment type="caution">
    <text evidence="8">The sequence shown here is derived from an EMBL/GenBank/DDBJ whole genome shotgun (WGS) entry which is preliminary data.</text>
</comment>
<dbReference type="InterPro" id="IPR010290">
    <property type="entry name" value="TM_effector"/>
</dbReference>
<evidence type="ECO:0000256" key="5">
    <source>
        <dbReference type="ARBA" id="ARBA00022989"/>
    </source>
</evidence>
<dbReference type="CDD" id="cd06173">
    <property type="entry name" value="MFS_MefA_like"/>
    <property type="match status" value="1"/>
</dbReference>
<evidence type="ECO:0000313" key="8">
    <source>
        <dbReference type="EMBL" id="PCJ41443.1"/>
    </source>
</evidence>
<sequence>MADLSALRSLFSNRNFAIYVSANIISLIGFWMQRLAISWLTWELTGSEFWVGAVAFAELAPLLIISPIFGVWADRFNRKLLTVICQSAMMLQSFVLFMLIMLDVINIEILFIFALFDGMLQAAHQPVRLSIIPNLVERKDIVSASSFTAVVFNVARLVGPALAGIIISVYGSAIAVLCNALTYIPILCAWSFIKIPVNKSLNKSDSIIKGIKEGISYVKNIPALGNIFILQTILACGIRPVTLMLAAFVGAVYKGGADELAFYTAMLGLGAVAGGMYVTLRGGTRGLVKSMLVNSFVAIIALAIFAWATQFLLGLLMIFIIGWSITLSSVSSQTLVQNSIDDEIRGRVLSLWAALTRGATAIGVLLIGVFADYFGLFWPNIIAALICLIGLAIFWRKSRQMQLFFES</sequence>
<keyword evidence="4 7" id="KW-0812">Transmembrane</keyword>
<feature type="transmembrane region" description="Helical" evidence="7">
    <location>
        <begin position="292"/>
        <end position="309"/>
    </location>
</feature>
<proteinExistence type="predicted"/>
<dbReference type="Gene3D" id="1.20.1250.20">
    <property type="entry name" value="MFS general substrate transporter like domains"/>
    <property type="match status" value="1"/>
</dbReference>
<evidence type="ECO:0008006" key="10">
    <source>
        <dbReference type="Google" id="ProtNLM"/>
    </source>
</evidence>
<dbReference type="InterPro" id="IPR036259">
    <property type="entry name" value="MFS_trans_sf"/>
</dbReference>
<organism evidence="8 9">
    <name type="scientific">SAR86 cluster bacterium</name>
    <dbReference type="NCBI Taxonomy" id="2030880"/>
    <lineage>
        <taxon>Bacteria</taxon>
        <taxon>Pseudomonadati</taxon>
        <taxon>Pseudomonadota</taxon>
        <taxon>Gammaproteobacteria</taxon>
        <taxon>SAR86 cluster</taxon>
    </lineage>
</organism>
<feature type="transmembrane region" description="Helical" evidence="7">
    <location>
        <begin position="49"/>
        <end position="73"/>
    </location>
</feature>